<keyword evidence="1" id="KW-0812">Transmembrane</keyword>
<evidence type="ECO:0000256" key="1">
    <source>
        <dbReference type="SAM" id="Phobius"/>
    </source>
</evidence>
<dbReference type="EMBL" id="UFXZ01000001">
    <property type="protein sequence ID" value="STC84518.1"/>
    <property type="molecule type" value="Genomic_DNA"/>
</dbReference>
<sequence>MKITYIYILMFLYYSSVLFIFGLIISIVISFAYLHVFYLSFESIFSAFVKSIIAGSAITLAAIVFNLIDKFNARKKTPSDPK</sequence>
<reference evidence="2 3" key="1">
    <citation type="submission" date="2018-06" db="EMBL/GenBank/DDBJ databases">
        <authorList>
            <consortium name="Pathogen Informatics"/>
            <person name="Doyle S."/>
        </authorList>
    </citation>
    <scope>NUCLEOTIDE SEQUENCE [LARGE SCALE GENOMIC DNA]</scope>
    <source>
        <strain evidence="2 3">NCTC12121</strain>
    </source>
</reference>
<dbReference type="OrthoDB" id="6556333at2"/>
<feature type="transmembrane region" description="Helical" evidence="1">
    <location>
        <begin position="44"/>
        <end position="68"/>
    </location>
</feature>
<accession>A0A376D8X9</accession>
<dbReference type="AlphaFoldDB" id="A0A376D8X9"/>
<keyword evidence="1" id="KW-1133">Transmembrane helix</keyword>
<name>A0A376D8X9_9GAMM</name>
<dbReference type="RefSeq" id="WP_024525080.1">
    <property type="nucleotide sequence ID" value="NZ_CP065626.1"/>
</dbReference>
<gene>
    <name evidence="2" type="ORF">NCTC12121_00569</name>
</gene>
<protein>
    <submittedName>
        <fullName evidence="2">Uncharacterized protein</fullName>
    </submittedName>
</protein>
<dbReference type="Proteomes" id="UP000255248">
    <property type="component" value="Unassembled WGS sequence"/>
</dbReference>
<evidence type="ECO:0000313" key="3">
    <source>
        <dbReference type="Proteomes" id="UP000255248"/>
    </source>
</evidence>
<organism evidence="2 3">
    <name type="scientific">Edwardsiella hoshinae</name>
    <dbReference type="NCBI Taxonomy" id="93378"/>
    <lineage>
        <taxon>Bacteria</taxon>
        <taxon>Pseudomonadati</taxon>
        <taxon>Pseudomonadota</taxon>
        <taxon>Gammaproteobacteria</taxon>
        <taxon>Enterobacterales</taxon>
        <taxon>Hafniaceae</taxon>
        <taxon>Edwardsiella</taxon>
    </lineage>
</organism>
<proteinExistence type="predicted"/>
<evidence type="ECO:0000313" key="2">
    <source>
        <dbReference type="EMBL" id="STC84518.1"/>
    </source>
</evidence>
<keyword evidence="1" id="KW-0472">Membrane</keyword>
<feature type="transmembrane region" description="Helical" evidence="1">
    <location>
        <begin position="12"/>
        <end position="38"/>
    </location>
</feature>